<feature type="domain" description="Cache" evidence="7">
    <location>
        <begin position="97"/>
        <end position="272"/>
    </location>
</feature>
<evidence type="ECO:0000256" key="1">
    <source>
        <dbReference type="ARBA" id="ARBA00004651"/>
    </source>
</evidence>
<feature type="transmembrane region" description="Helical" evidence="6">
    <location>
        <begin position="293"/>
        <end position="314"/>
    </location>
</feature>
<organism evidence="8 9">
    <name type="scientific">Paracoccus haeundaensis</name>
    <dbReference type="NCBI Taxonomy" id="225362"/>
    <lineage>
        <taxon>Bacteria</taxon>
        <taxon>Pseudomonadati</taxon>
        <taxon>Pseudomonadota</taxon>
        <taxon>Alphaproteobacteria</taxon>
        <taxon>Rhodobacterales</taxon>
        <taxon>Paracoccaceae</taxon>
        <taxon>Paracoccus</taxon>
    </lineage>
</organism>
<dbReference type="InterPro" id="IPR033479">
    <property type="entry name" value="dCache_1"/>
</dbReference>
<evidence type="ECO:0000256" key="4">
    <source>
        <dbReference type="ARBA" id="ARBA00022989"/>
    </source>
</evidence>
<accession>A0A5C4R4N5</accession>
<evidence type="ECO:0000256" key="5">
    <source>
        <dbReference type="ARBA" id="ARBA00023136"/>
    </source>
</evidence>
<keyword evidence="3 6" id="KW-0812">Transmembrane</keyword>
<evidence type="ECO:0000256" key="2">
    <source>
        <dbReference type="ARBA" id="ARBA00022475"/>
    </source>
</evidence>
<gene>
    <name evidence="8" type="ORF">FHD67_13175</name>
</gene>
<evidence type="ECO:0000259" key="7">
    <source>
        <dbReference type="Pfam" id="PF02743"/>
    </source>
</evidence>
<reference evidence="8 9" key="1">
    <citation type="submission" date="2019-06" db="EMBL/GenBank/DDBJ databases">
        <authorList>
            <person name="Li J."/>
        </authorList>
    </citation>
    <scope>NUCLEOTIDE SEQUENCE [LARGE SCALE GENOMIC DNA]</scope>
    <source>
        <strain evidence="8 9">CGMCC 1.8012</strain>
    </source>
</reference>
<dbReference type="EMBL" id="VDDC01000023">
    <property type="protein sequence ID" value="TNH38818.1"/>
    <property type="molecule type" value="Genomic_DNA"/>
</dbReference>
<comment type="subcellular location">
    <subcellularLocation>
        <location evidence="1">Cell membrane</location>
        <topology evidence="1">Multi-pass membrane protein</topology>
    </subcellularLocation>
</comment>
<sequence length="363" mass="39271">MTSAHLMTLRRSVVLFCLACLAAVTVVCAAFVYLRGDRFTDSTLAFASRFRTTAAAGELARMLERDWHNLIFLTEQASKLTPDQLSYLMTGAGGNPTRISWVGYADLSGIVVSATNDLLVGQDVSERPWYRNGLTGGFAGDVHDAVLLAQLLGGNSDEPLRFIDLARPVQDESGDISGVIGMHINANWLADYLRETSERFGTDLYLINPSGTISASSTDQAPTEADLQILRTAQTGISAEGRETWPDGRDYFSTIVPEVTSGDLPSFGWRMIGRLDAKSVSFGVDLIRNGAHYAALVALALVFLITMIYSRLILAPLSRLAKSAEQIAEGSQNYPANSRITVEAAQLSTALARLQRDPVSGES</sequence>
<evidence type="ECO:0000256" key="6">
    <source>
        <dbReference type="SAM" id="Phobius"/>
    </source>
</evidence>
<comment type="caution">
    <text evidence="8">The sequence shown here is derived from an EMBL/GenBank/DDBJ whole genome shotgun (WGS) entry which is preliminary data.</text>
</comment>
<dbReference type="AlphaFoldDB" id="A0A5C4R4N5"/>
<protein>
    <submittedName>
        <fullName evidence="8">HAMP domain-containing protein</fullName>
    </submittedName>
</protein>
<dbReference type="Proteomes" id="UP000304880">
    <property type="component" value="Unassembled WGS sequence"/>
</dbReference>
<keyword evidence="2" id="KW-1003">Cell membrane</keyword>
<dbReference type="Pfam" id="PF02743">
    <property type="entry name" value="dCache_1"/>
    <property type="match status" value="1"/>
</dbReference>
<keyword evidence="5 6" id="KW-0472">Membrane</keyword>
<evidence type="ECO:0000256" key="3">
    <source>
        <dbReference type="ARBA" id="ARBA00022692"/>
    </source>
</evidence>
<dbReference type="Gene3D" id="6.10.340.10">
    <property type="match status" value="1"/>
</dbReference>
<dbReference type="Gene3D" id="3.30.450.20">
    <property type="entry name" value="PAS domain"/>
    <property type="match status" value="1"/>
</dbReference>
<dbReference type="GO" id="GO:0005886">
    <property type="term" value="C:plasma membrane"/>
    <property type="evidence" value="ECO:0007669"/>
    <property type="project" value="UniProtKB-SubCell"/>
</dbReference>
<evidence type="ECO:0000313" key="9">
    <source>
        <dbReference type="Proteomes" id="UP000304880"/>
    </source>
</evidence>
<proteinExistence type="predicted"/>
<keyword evidence="4 6" id="KW-1133">Transmembrane helix</keyword>
<name>A0A5C4R4N5_9RHOB</name>
<evidence type="ECO:0000313" key="8">
    <source>
        <dbReference type="EMBL" id="TNH38818.1"/>
    </source>
</evidence>
<keyword evidence="9" id="KW-1185">Reference proteome</keyword>